<evidence type="ECO:0000259" key="3">
    <source>
        <dbReference type="PROSITE" id="PS50043"/>
    </source>
</evidence>
<dbReference type="EMBL" id="JBHRTP010000016">
    <property type="protein sequence ID" value="MFC3107474.1"/>
    <property type="molecule type" value="Genomic_DNA"/>
</dbReference>
<keyword evidence="6" id="KW-1185">Reference proteome</keyword>
<dbReference type="PANTHER" id="PTHR43214">
    <property type="entry name" value="TWO-COMPONENT RESPONSE REGULATOR"/>
    <property type="match status" value="1"/>
</dbReference>
<dbReference type="PRINTS" id="PR00038">
    <property type="entry name" value="HTHLUXR"/>
</dbReference>
<dbReference type="PROSITE" id="PS50043">
    <property type="entry name" value="HTH_LUXR_2"/>
    <property type="match status" value="1"/>
</dbReference>
<evidence type="ECO:0000313" key="5">
    <source>
        <dbReference type="EMBL" id="MFC3107474.1"/>
    </source>
</evidence>
<dbReference type="InterPro" id="IPR016032">
    <property type="entry name" value="Sig_transdc_resp-reg_C-effctor"/>
</dbReference>
<proteinExistence type="predicted"/>
<dbReference type="CDD" id="cd06170">
    <property type="entry name" value="LuxR_C_like"/>
    <property type="match status" value="1"/>
</dbReference>
<dbReference type="RefSeq" id="WP_390331093.1">
    <property type="nucleotide sequence ID" value="NZ_JBHRTP010000016.1"/>
</dbReference>
<evidence type="ECO:0000259" key="4">
    <source>
        <dbReference type="PROSITE" id="PS50110"/>
    </source>
</evidence>
<dbReference type="Proteomes" id="UP001595530">
    <property type="component" value="Unassembled WGS sequence"/>
</dbReference>
<keyword evidence="1" id="KW-0238">DNA-binding</keyword>
<dbReference type="SMART" id="SM00421">
    <property type="entry name" value="HTH_LUXR"/>
    <property type="match status" value="1"/>
</dbReference>
<evidence type="ECO:0000256" key="2">
    <source>
        <dbReference type="PROSITE-ProRule" id="PRU00169"/>
    </source>
</evidence>
<dbReference type="SUPFAM" id="SSF46894">
    <property type="entry name" value="C-terminal effector domain of the bipartite response regulators"/>
    <property type="match status" value="1"/>
</dbReference>
<dbReference type="Pfam" id="PF00196">
    <property type="entry name" value="GerE"/>
    <property type="match status" value="1"/>
</dbReference>
<sequence length="216" mass="24137">MNAVILLASPSPDRLCSWKQGLEGFAAATAVSDLDALKEYLVRIKPDVLLLQLELPDLEGTKGIARLMKLNPATRIIVLSGEISDDRELALFRIGVRGCCRSDIDPQLLKSIIVAIKQGELWIRRTLTPRLLDELGARMRDDSDTRRANVARLADLTRREREIAELIGNGECNKQIARQLTITERTVKAHLTEIFRKLGIADRLKLALLVIDLPDV</sequence>
<feature type="domain" description="HTH luxR-type" evidence="3">
    <location>
        <begin position="149"/>
        <end position="214"/>
    </location>
</feature>
<evidence type="ECO:0000313" key="6">
    <source>
        <dbReference type="Proteomes" id="UP001595530"/>
    </source>
</evidence>
<organism evidence="5 6">
    <name type="scientific">Undibacterium arcticum</name>
    <dbReference type="NCBI Taxonomy" id="1762892"/>
    <lineage>
        <taxon>Bacteria</taxon>
        <taxon>Pseudomonadati</taxon>
        <taxon>Pseudomonadota</taxon>
        <taxon>Betaproteobacteria</taxon>
        <taxon>Burkholderiales</taxon>
        <taxon>Oxalobacteraceae</taxon>
        <taxon>Undibacterium</taxon>
    </lineage>
</organism>
<protein>
    <submittedName>
        <fullName evidence="5">LuxR C-terminal-related transcriptional regulator</fullName>
    </submittedName>
</protein>
<comment type="caution">
    <text evidence="2">Lacks conserved residue(s) required for the propagation of feature annotation.</text>
</comment>
<dbReference type="PANTHER" id="PTHR43214:SF38">
    <property type="entry name" value="NITRATE_NITRITE RESPONSE REGULATOR PROTEIN NARL"/>
    <property type="match status" value="1"/>
</dbReference>
<dbReference type="Gene3D" id="3.40.50.2300">
    <property type="match status" value="1"/>
</dbReference>
<dbReference type="SUPFAM" id="SSF52172">
    <property type="entry name" value="CheY-like"/>
    <property type="match status" value="1"/>
</dbReference>
<gene>
    <name evidence="5" type="ORF">ACFOFO_05790</name>
</gene>
<dbReference type="InterPro" id="IPR039420">
    <property type="entry name" value="WalR-like"/>
</dbReference>
<dbReference type="Pfam" id="PF00072">
    <property type="entry name" value="Response_reg"/>
    <property type="match status" value="1"/>
</dbReference>
<dbReference type="InterPro" id="IPR000792">
    <property type="entry name" value="Tscrpt_reg_LuxR_C"/>
</dbReference>
<comment type="caution">
    <text evidence="5">The sequence shown here is derived from an EMBL/GenBank/DDBJ whole genome shotgun (WGS) entry which is preliminary data.</text>
</comment>
<reference evidence="6" key="1">
    <citation type="journal article" date="2019" name="Int. J. Syst. Evol. Microbiol.">
        <title>The Global Catalogue of Microorganisms (GCM) 10K type strain sequencing project: providing services to taxonomists for standard genome sequencing and annotation.</title>
        <authorList>
            <consortium name="The Broad Institute Genomics Platform"/>
            <consortium name="The Broad Institute Genome Sequencing Center for Infectious Disease"/>
            <person name="Wu L."/>
            <person name="Ma J."/>
        </authorList>
    </citation>
    <scope>NUCLEOTIDE SEQUENCE [LARGE SCALE GENOMIC DNA]</scope>
    <source>
        <strain evidence="6">KCTC 42986</strain>
    </source>
</reference>
<feature type="domain" description="Response regulatory" evidence="4">
    <location>
        <begin position="4"/>
        <end position="117"/>
    </location>
</feature>
<dbReference type="PROSITE" id="PS50110">
    <property type="entry name" value="RESPONSE_REGULATORY"/>
    <property type="match status" value="1"/>
</dbReference>
<accession>A0ABV7F004</accession>
<dbReference type="InterPro" id="IPR011006">
    <property type="entry name" value="CheY-like_superfamily"/>
</dbReference>
<dbReference type="InterPro" id="IPR001789">
    <property type="entry name" value="Sig_transdc_resp-reg_receiver"/>
</dbReference>
<evidence type="ECO:0000256" key="1">
    <source>
        <dbReference type="ARBA" id="ARBA00023125"/>
    </source>
</evidence>
<name>A0ABV7F004_9BURK</name>